<sequence length="361" mass="38180">MVFLGDGTGTGSNKRFELEDLLRASAEMLGKGSYGTAYKAVLDDGSVAAVKRLRDVQVSGSANSSSIWSSSAASATPTSSPHRLLLRPRREAPRLRLHAQRQPLLPSPRESGAGEDAGGLGAANADRGGGGAGAGAHPPREAIAEAGAREREVDERAARQGGRRAARRLRPRADGALGGRLPLRGVPPARGAPGRRAPRLGDAAGRRLRVRRAAPGAAHGEACSFGQRRGRAMDLPTWVQSVVREEWTAEVFDLELMRYLSLRKTIFKINFLSTSSSLYFFHMYKGIEEEMVGMLQLALRCTAAAPEQRPKIGQVVRVIDEVRAASAGGGEVSPSHESFDSISDSPSVSEDAAAAAGAASQ</sequence>
<feature type="region of interest" description="Disordered" evidence="1">
    <location>
        <begin position="61"/>
        <end position="203"/>
    </location>
</feature>
<feature type="compositionally biased region" description="Low complexity" evidence="1">
    <location>
        <begin position="61"/>
        <end position="83"/>
    </location>
</feature>
<organism evidence="2">
    <name type="scientific">Ananas comosus var. bracteatus</name>
    <name type="common">red pineapple</name>
    <dbReference type="NCBI Taxonomy" id="296719"/>
    <lineage>
        <taxon>Eukaryota</taxon>
        <taxon>Viridiplantae</taxon>
        <taxon>Streptophyta</taxon>
        <taxon>Embryophyta</taxon>
        <taxon>Tracheophyta</taxon>
        <taxon>Spermatophyta</taxon>
        <taxon>Magnoliopsida</taxon>
        <taxon>Liliopsida</taxon>
        <taxon>Poales</taxon>
        <taxon>Bromeliaceae</taxon>
        <taxon>Bromelioideae</taxon>
        <taxon>Ananas</taxon>
    </lineage>
</organism>
<dbReference type="InterPro" id="IPR011009">
    <property type="entry name" value="Kinase-like_dom_sf"/>
</dbReference>
<dbReference type="PANTHER" id="PTHR48010:SF90">
    <property type="entry name" value="OS07G0574100 PROTEIN"/>
    <property type="match status" value="1"/>
</dbReference>
<reference evidence="2" key="1">
    <citation type="submission" date="2020-07" db="EMBL/GenBank/DDBJ databases">
        <authorList>
            <person name="Lin J."/>
        </authorList>
    </citation>
    <scope>NUCLEOTIDE SEQUENCE</scope>
</reference>
<feature type="compositionally biased region" description="Basic residues" evidence="1">
    <location>
        <begin position="161"/>
        <end position="170"/>
    </location>
</feature>
<accession>A0A6V7QHK5</accession>
<dbReference type="AlphaFoldDB" id="A0A6V7QHK5"/>
<dbReference type="SUPFAM" id="SSF56112">
    <property type="entry name" value="Protein kinase-like (PK-like)"/>
    <property type="match status" value="1"/>
</dbReference>
<gene>
    <name evidence="2" type="ORF">CB5_LOCUS25834</name>
</gene>
<evidence type="ECO:0000256" key="1">
    <source>
        <dbReference type="SAM" id="MobiDB-lite"/>
    </source>
</evidence>
<proteinExistence type="predicted"/>
<evidence type="ECO:0000313" key="2">
    <source>
        <dbReference type="EMBL" id="CAD1842623.1"/>
    </source>
</evidence>
<feature type="compositionally biased region" description="Basic and acidic residues" evidence="1">
    <location>
        <begin position="138"/>
        <end position="158"/>
    </location>
</feature>
<feature type="region of interest" description="Disordered" evidence="1">
    <location>
        <begin position="326"/>
        <end position="361"/>
    </location>
</feature>
<feature type="compositionally biased region" description="Gly residues" evidence="1">
    <location>
        <begin position="115"/>
        <end position="134"/>
    </location>
</feature>
<feature type="compositionally biased region" description="Low complexity" evidence="1">
    <location>
        <begin position="333"/>
        <end position="361"/>
    </location>
</feature>
<name>A0A6V7QHK5_ANACO</name>
<dbReference type="PANTHER" id="PTHR48010">
    <property type="entry name" value="OS05G0588300 PROTEIN"/>
    <property type="match status" value="1"/>
</dbReference>
<dbReference type="Gene3D" id="3.30.200.20">
    <property type="entry name" value="Phosphorylase Kinase, domain 1"/>
    <property type="match status" value="1"/>
</dbReference>
<dbReference type="EMBL" id="LR862136">
    <property type="protein sequence ID" value="CAD1842623.1"/>
    <property type="molecule type" value="Genomic_DNA"/>
</dbReference>
<feature type="compositionally biased region" description="Low complexity" evidence="1">
    <location>
        <begin position="179"/>
        <end position="203"/>
    </location>
</feature>
<evidence type="ECO:0008006" key="3">
    <source>
        <dbReference type="Google" id="ProtNLM"/>
    </source>
</evidence>
<protein>
    <recommendedName>
        <fullName evidence="3">Protein kinase domain-containing protein</fullName>
    </recommendedName>
</protein>
<dbReference type="InterPro" id="IPR050994">
    <property type="entry name" value="At_inactive_RLKs"/>
</dbReference>